<protein>
    <recommendedName>
        <fullName evidence="1">Sin domain-containing protein</fullName>
    </recommendedName>
</protein>
<dbReference type="AlphaFoldDB" id="A0A3A9KDY1"/>
<comment type="caution">
    <text evidence="2">The sequence shown here is derived from an EMBL/GenBank/DDBJ whole genome shotgun (WGS) entry which is preliminary data.</text>
</comment>
<dbReference type="Proteomes" id="UP000281498">
    <property type="component" value="Unassembled WGS sequence"/>
</dbReference>
<gene>
    <name evidence="2" type="ORF">CR203_01265</name>
</gene>
<evidence type="ECO:0000259" key="1">
    <source>
        <dbReference type="PROSITE" id="PS51500"/>
    </source>
</evidence>
<dbReference type="Pfam" id="PF08671">
    <property type="entry name" value="SinI"/>
    <property type="match status" value="1"/>
</dbReference>
<organism evidence="2 3">
    <name type="scientific">Salipaludibacillus neizhouensis</name>
    <dbReference type="NCBI Taxonomy" id="885475"/>
    <lineage>
        <taxon>Bacteria</taxon>
        <taxon>Bacillati</taxon>
        <taxon>Bacillota</taxon>
        <taxon>Bacilli</taxon>
        <taxon>Bacillales</taxon>
        <taxon>Bacillaceae</taxon>
    </lineage>
</organism>
<proteinExistence type="predicted"/>
<dbReference type="RefSeq" id="WP_110936649.1">
    <property type="nucleotide sequence ID" value="NZ_KZ614146.1"/>
</dbReference>
<dbReference type="InterPro" id="IPR036281">
    <property type="entry name" value="SinR/SinI_dimer_dom_sf"/>
</dbReference>
<sequence>MEKQYRYQLDEEWTDLILQAKNLGLKTEEVREFLLITITKNSELRQDKI</sequence>
<name>A0A3A9KDY1_9BACI</name>
<dbReference type="GO" id="GO:0006355">
    <property type="term" value="P:regulation of DNA-templated transcription"/>
    <property type="evidence" value="ECO:0007669"/>
    <property type="project" value="InterPro"/>
</dbReference>
<accession>A0A3A9KDY1</accession>
<dbReference type="GO" id="GO:0046983">
    <property type="term" value="F:protein dimerization activity"/>
    <property type="evidence" value="ECO:0007669"/>
    <property type="project" value="InterPro"/>
</dbReference>
<dbReference type="InterPro" id="IPR010981">
    <property type="entry name" value="SinR/SinI_dimer_dom"/>
</dbReference>
<reference evidence="2 3" key="1">
    <citation type="submission" date="2017-10" db="EMBL/GenBank/DDBJ databases">
        <title>Bacillus sp. nov., a halophilic bacterium isolated from a Keqin Lake.</title>
        <authorList>
            <person name="Wang H."/>
        </authorList>
    </citation>
    <scope>NUCLEOTIDE SEQUENCE [LARGE SCALE GENOMIC DNA]</scope>
    <source>
        <strain evidence="2 3">KCTC 13187</strain>
    </source>
</reference>
<dbReference type="SUPFAM" id="SSF47406">
    <property type="entry name" value="SinR repressor dimerisation domain-like"/>
    <property type="match status" value="1"/>
</dbReference>
<evidence type="ECO:0000313" key="3">
    <source>
        <dbReference type="Proteomes" id="UP000281498"/>
    </source>
</evidence>
<dbReference type="OrthoDB" id="2939482at2"/>
<dbReference type="EMBL" id="PDOE01000001">
    <property type="protein sequence ID" value="RKL68711.1"/>
    <property type="molecule type" value="Genomic_DNA"/>
</dbReference>
<keyword evidence="3" id="KW-1185">Reference proteome</keyword>
<evidence type="ECO:0000313" key="2">
    <source>
        <dbReference type="EMBL" id="RKL68711.1"/>
    </source>
</evidence>
<feature type="domain" description="Sin" evidence="1">
    <location>
        <begin position="1"/>
        <end position="38"/>
    </location>
</feature>
<dbReference type="PROSITE" id="PS51500">
    <property type="entry name" value="SIN"/>
    <property type="match status" value="1"/>
</dbReference>